<gene>
    <name evidence="1" type="ORF">KIL84_015659</name>
</gene>
<dbReference type="AlphaFoldDB" id="A0A9D3WSR4"/>
<accession>A0A9D3WSR4</accession>
<reference evidence="1" key="1">
    <citation type="submission" date="2021-09" db="EMBL/GenBank/DDBJ databases">
        <title>The genome of Mauremys mutica provides insights into the evolution of semi-aquatic lifestyle.</title>
        <authorList>
            <person name="Gong S."/>
            <person name="Gao Y."/>
        </authorList>
    </citation>
    <scope>NUCLEOTIDE SEQUENCE</scope>
    <source>
        <strain evidence="1">MM-2020</strain>
        <tissue evidence="1">Muscle</tissue>
    </source>
</reference>
<name>A0A9D3WSR4_9SAUR</name>
<sequence>MCTASIALGSVLQDTHIHVHKGIHAPTRTSIHATMSTWIFTFMCTTYLHSHANTPNVTCTKPRVPSDVHPDVHMYTRTYTRALENEPTLALLCTEMSTRLQHSEKGFPSHPGKLLLHSS</sequence>
<proteinExistence type="predicted"/>
<comment type="caution">
    <text evidence="1">The sequence shown here is derived from an EMBL/GenBank/DDBJ whole genome shotgun (WGS) entry which is preliminary data.</text>
</comment>
<evidence type="ECO:0000313" key="2">
    <source>
        <dbReference type="Proteomes" id="UP000827986"/>
    </source>
</evidence>
<organism evidence="1 2">
    <name type="scientific">Mauremys mutica</name>
    <name type="common">yellowpond turtle</name>
    <dbReference type="NCBI Taxonomy" id="74926"/>
    <lineage>
        <taxon>Eukaryota</taxon>
        <taxon>Metazoa</taxon>
        <taxon>Chordata</taxon>
        <taxon>Craniata</taxon>
        <taxon>Vertebrata</taxon>
        <taxon>Euteleostomi</taxon>
        <taxon>Archelosauria</taxon>
        <taxon>Testudinata</taxon>
        <taxon>Testudines</taxon>
        <taxon>Cryptodira</taxon>
        <taxon>Durocryptodira</taxon>
        <taxon>Testudinoidea</taxon>
        <taxon>Geoemydidae</taxon>
        <taxon>Geoemydinae</taxon>
        <taxon>Mauremys</taxon>
    </lineage>
</organism>
<dbReference type="Proteomes" id="UP000827986">
    <property type="component" value="Unassembled WGS sequence"/>
</dbReference>
<protein>
    <submittedName>
        <fullName evidence="1">Uncharacterized protein</fullName>
    </submittedName>
</protein>
<dbReference type="EMBL" id="JAHDVG010000487">
    <property type="protein sequence ID" value="KAH1166487.1"/>
    <property type="molecule type" value="Genomic_DNA"/>
</dbReference>
<keyword evidence="2" id="KW-1185">Reference proteome</keyword>
<evidence type="ECO:0000313" key="1">
    <source>
        <dbReference type="EMBL" id="KAH1166487.1"/>
    </source>
</evidence>